<dbReference type="EMBL" id="CBXI010000044">
    <property type="protein sequence ID" value="CDL92664.1"/>
    <property type="molecule type" value="Genomic_DNA"/>
</dbReference>
<organism evidence="2 3">
    <name type="scientific">Clostridium tyrobutyricum DIVETGP</name>
    <dbReference type="NCBI Taxonomy" id="1408889"/>
    <lineage>
        <taxon>Bacteria</taxon>
        <taxon>Bacillati</taxon>
        <taxon>Bacillota</taxon>
        <taxon>Clostridia</taxon>
        <taxon>Eubacteriales</taxon>
        <taxon>Clostridiaceae</taxon>
        <taxon>Clostridium</taxon>
    </lineage>
</organism>
<dbReference type="PANTHER" id="PTHR47619:SF1">
    <property type="entry name" value="EXODEOXYRIBONUCLEASE WALJ"/>
    <property type="match status" value="1"/>
</dbReference>
<dbReference type="InterPro" id="IPR036866">
    <property type="entry name" value="RibonucZ/Hydroxyglut_hydro"/>
</dbReference>
<comment type="caution">
    <text evidence="2">The sequence shown here is derived from an EMBL/GenBank/DDBJ whole genome shotgun (WGS) entry which is preliminary data.</text>
</comment>
<feature type="domain" description="Metallo-beta-lactamase" evidence="1">
    <location>
        <begin position="21"/>
        <end position="147"/>
    </location>
</feature>
<dbReference type="SUPFAM" id="SSF56281">
    <property type="entry name" value="Metallo-hydrolase/oxidoreductase"/>
    <property type="match status" value="1"/>
</dbReference>
<name>W6NAS0_CLOTY</name>
<dbReference type="PANTHER" id="PTHR47619">
    <property type="entry name" value="METALLO-HYDROLASE YYCJ-RELATED"/>
    <property type="match status" value="1"/>
</dbReference>
<dbReference type="InterPro" id="IPR001279">
    <property type="entry name" value="Metallo-B-lactamas"/>
</dbReference>
<dbReference type="GeneID" id="29419262"/>
<dbReference type="Gene3D" id="3.60.15.10">
    <property type="entry name" value="Ribonuclease Z/Hydroxyacylglutathione hydrolase-like"/>
    <property type="match status" value="1"/>
</dbReference>
<gene>
    <name evidence="2" type="ORF">CTDIVETGP_2734</name>
</gene>
<accession>W6NAS0</accession>
<reference evidence="2 3" key="1">
    <citation type="journal article" date="2015" name="Genome Announc.">
        <title>Draft Genome Sequence of Clostridium tyrobutyricum Strain DIVETGP, Isolated from Cow's Milk for Grana Padano Production.</title>
        <authorList>
            <person name="Soggiu A."/>
            <person name="Piras C."/>
            <person name="Gaiarsa S."/>
            <person name="Sassera D."/>
            <person name="Roncada P."/>
            <person name="Bendixen E."/>
            <person name="Brasca M."/>
            <person name="Bonizzi L."/>
        </authorList>
    </citation>
    <scope>NUCLEOTIDE SEQUENCE [LARGE SCALE GENOMIC DNA]</scope>
    <source>
        <strain evidence="2 3">DIVETGP</strain>
    </source>
</reference>
<proteinExistence type="predicted"/>
<evidence type="ECO:0000313" key="3">
    <source>
        <dbReference type="Proteomes" id="UP000019482"/>
    </source>
</evidence>
<evidence type="ECO:0000259" key="1">
    <source>
        <dbReference type="Pfam" id="PF00753"/>
    </source>
</evidence>
<protein>
    <submittedName>
        <fullName evidence="2">Metallo-beta-lactamase family protein</fullName>
    </submittedName>
</protein>
<dbReference type="Pfam" id="PF00753">
    <property type="entry name" value="Lactamase_B"/>
    <property type="match status" value="1"/>
</dbReference>
<evidence type="ECO:0000313" key="2">
    <source>
        <dbReference type="EMBL" id="CDL92664.1"/>
    </source>
</evidence>
<dbReference type="CDD" id="cd06262">
    <property type="entry name" value="metallo-hydrolase-like_MBL-fold"/>
    <property type="match status" value="1"/>
</dbReference>
<dbReference type="InterPro" id="IPR052533">
    <property type="entry name" value="WalJ/YycJ-like"/>
</dbReference>
<keyword evidence="3" id="KW-1185">Reference proteome</keyword>
<sequence>MFRLNKTQKITGNVFVVKALISNFFIYSDRNTNICFDAGFMPFIINRELKKININPESISSIFLTHPDFRHIGGIKLFKNARIYLSRDISSKKSEKLISYLDRCKNTGYRKLKDGEVTNIGRVKIKSFVIPNHDPGSMSYIVNDRVLFI</sequence>
<dbReference type="OrthoDB" id="9761531at2"/>
<dbReference type="AlphaFoldDB" id="W6NAS0"/>
<dbReference type="RefSeq" id="WP_017751092.1">
    <property type="nucleotide sequence ID" value="NZ_CBXI010000044.1"/>
</dbReference>
<dbReference type="Proteomes" id="UP000019482">
    <property type="component" value="Unassembled WGS sequence"/>
</dbReference>